<protein>
    <recommendedName>
        <fullName evidence="5">50S ribosomal protein L4</fullName>
    </recommendedName>
</protein>
<sequence>MKKSRLTKAAARSAAAATEASRGIWDEAVEKAAAILAEAQRKAAPVAREAGKRTADFASRRLEVWEPHIRDALDKVPPAVDAAHGKVTTELLPNLQQALHKAAGHQIAVVPAKKRKGGKFKKFAKFVFIGSLVAGAVAAVRHFLTPKDDGWTAHEPSRAYINNNDTFATAAKFNEPVSPAGPKVAEPAAEAPKESFGEGSYVGPNPPEGYIFKGNERSKKYHVPGTRGYELTIAEVWFNSEEAAEAAGFTKAQR</sequence>
<keyword evidence="2" id="KW-0812">Transmembrane</keyword>
<evidence type="ECO:0000313" key="3">
    <source>
        <dbReference type="EMBL" id="QUC09170.1"/>
    </source>
</evidence>
<organism evidence="3 4">
    <name type="scientific">Arachnia rubra</name>
    <dbReference type="NCBI Taxonomy" id="1547448"/>
    <lineage>
        <taxon>Bacteria</taxon>
        <taxon>Bacillati</taxon>
        <taxon>Actinomycetota</taxon>
        <taxon>Actinomycetes</taxon>
        <taxon>Propionibacteriales</taxon>
        <taxon>Propionibacteriaceae</taxon>
        <taxon>Arachnia</taxon>
    </lineage>
</organism>
<feature type="transmembrane region" description="Helical" evidence="2">
    <location>
        <begin position="123"/>
        <end position="144"/>
    </location>
</feature>
<accession>A0ABX7Y7J4</accession>
<reference evidence="3 4" key="1">
    <citation type="submission" date="2021-03" db="EMBL/GenBank/DDBJ databases">
        <title>Human Oral Microbial Genomes.</title>
        <authorList>
            <person name="Johnston C.D."/>
            <person name="Chen T."/>
            <person name="Dewhirst F.E."/>
        </authorList>
    </citation>
    <scope>NUCLEOTIDE SEQUENCE [LARGE SCALE GENOMIC DNA]</scope>
    <source>
        <strain evidence="3 4">DSMZ 100122</strain>
    </source>
</reference>
<gene>
    <name evidence="3" type="ORF">J5A65_05460</name>
</gene>
<feature type="compositionally biased region" description="Low complexity" evidence="1">
    <location>
        <begin position="180"/>
        <end position="190"/>
    </location>
</feature>
<feature type="region of interest" description="Disordered" evidence="1">
    <location>
        <begin position="1"/>
        <end position="20"/>
    </location>
</feature>
<name>A0ABX7Y7J4_9ACTN</name>
<dbReference type="EMBL" id="CP072384">
    <property type="protein sequence ID" value="QUC09170.1"/>
    <property type="molecule type" value="Genomic_DNA"/>
</dbReference>
<evidence type="ECO:0000256" key="2">
    <source>
        <dbReference type="SAM" id="Phobius"/>
    </source>
</evidence>
<keyword evidence="4" id="KW-1185">Reference proteome</keyword>
<evidence type="ECO:0000313" key="4">
    <source>
        <dbReference type="Proteomes" id="UP000678513"/>
    </source>
</evidence>
<keyword evidence="2" id="KW-0472">Membrane</keyword>
<keyword evidence="2" id="KW-1133">Transmembrane helix</keyword>
<evidence type="ECO:0000256" key="1">
    <source>
        <dbReference type="SAM" id="MobiDB-lite"/>
    </source>
</evidence>
<evidence type="ECO:0008006" key="5">
    <source>
        <dbReference type="Google" id="ProtNLM"/>
    </source>
</evidence>
<feature type="compositionally biased region" description="Low complexity" evidence="1">
    <location>
        <begin position="7"/>
        <end position="20"/>
    </location>
</feature>
<dbReference type="Proteomes" id="UP000678513">
    <property type="component" value="Chromosome"/>
</dbReference>
<proteinExistence type="predicted"/>
<dbReference type="RefSeq" id="WP_212326302.1">
    <property type="nucleotide sequence ID" value="NZ_AP024463.1"/>
</dbReference>
<feature type="region of interest" description="Disordered" evidence="1">
    <location>
        <begin position="179"/>
        <end position="200"/>
    </location>
</feature>